<evidence type="ECO:0000313" key="3">
    <source>
        <dbReference type="Proteomes" id="UP001058974"/>
    </source>
</evidence>
<dbReference type="EMBL" id="JAMSHJ010000004">
    <property type="protein sequence ID" value="KAI5417857.1"/>
    <property type="molecule type" value="Genomic_DNA"/>
</dbReference>
<dbReference type="Proteomes" id="UP001058974">
    <property type="component" value="Chromosome 4"/>
</dbReference>
<organism evidence="2 3">
    <name type="scientific">Pisum sativum</name>
    <name type="common">Garden pea</name>
    <name type="synonym">Lathyrus oleraceus</name>
    <dbReference type="NCBI Taxonomy" id="3888"/>
    <lineage>
        <taxon>Eukaryota</taxon>
        <taxon>Viridiplantae</taxon>
        <taxon>Streptophyta</taxon>
        <taxon>Embryophyta</taxon>
        <taxon>Tracheophyta</taxon>
        <taxon>Spermatophyta</taxon>
        <taxon>Magnoliopsida</taxon>
        <taxon>eudicotyledons</taxon>
        <taxon>Gunneridae</taxon>
        <taxon>Pentapetalae</taxon>
        <taxon>rosids</taxon>
        <taxon>fabids</taxon>
        <taxon>Fabales</taxon>
        <taxon>Fabaceae</taxon>
        <taxon>Papilionoideae</taxon>
        <taxon>50 kb inversion clade</taxon>
        <taxon>NPAAA clade</taxon>
        <taxon>Hologalegina</taxon>
        <taxon>IRL clade</taxon>
        <taxon>Fabeae</taxon>
        <taxon>Lathyrus</taxon>
    </lineage>
</organism>
<sequence>MDFCSAEEDIASSNDGQQDQIIISNEPREKQVETNSYVIIEVEEPQNKGESEIMTNIDMGPRNRQPPKRLDDYYCYSAEKTHTCTSPKPSTSSGIIYPISNYVNYDEFSQKHQAYLAAVESIEEPQSYKQAIQKQEWREAMSRELKALEENKTWEISRLPKGKKAVGCRWKRDKCEACVGILQNRCRLRGSVGMHRCRLGGSCLVLGKTWWNLMTQKRDKCEACMGILQNRCRLRGSVGMHRCRLGGSCLVLGKTWWNLMTQKRDKCEACVGILQNRCHTVQTRWELSCLGEDLVESDDAKKLSIAVTLPANPKVPSAWKDSHDPVLEMVRIGGEDLMGNRHAWESLRLGSGYRWIDLMGNRHAWESLRLGGEDLMGNRHAWESLRLGGEDLMGNRHAWESLRLGGEDLMGNRHAWESLRLGSGYRWIGWHALVQTRWECCIQGCDTCKACVGISEVFTISSQQSSHTYLHSNLQ</sequence>
<accession>A0A9D4XCT8</accession>
<feature type="compositionally biased region" description="Polar residues" evidence="1">
    <location>
        <begin position="11"/>
        <end position="23"/>
    </location>
</feature>
<evidence type="ECO:0000256" key="1">
    <source>
        <dbReference type="SAM" id="MobiDB-lite"/>
    </source>
</evidence>
<comment type="caution">
    <text evidence="2">The sequence shown here is derived from an EMBL/GenBank/DDBJ whole genome shotgun (WGS) entry which is preliminary data.</text>
</comment>
<dbReference type="AlphaFoldDB" id="A0A9D4XCT8"/>
<reference evidence="2 3" key="1">
    <citation type="journal article" date="2022" name="Nat. Genet.">
        <title>Improved pea reference genome and pan-genome highlight genomic features and evolutionary characteristics.</title>
        <authorList>
            <person name="Yang T."/>
            <person name="Liu R."/>
            <person name="Luo Y."/>
            <person name="Hu S."/>
            <person name="Wang D."/>
            <person name="Wang C."/>
            <person name="Pandey M.K."/>
            <person name="Ge S."/>
            <person name="Xu Q."/>
            <person name="Li N."/>
            <person name="Li G."/>
            <person name="Huang Y."/>
            <person name="Saxena R.K."/>
            <person name="Ji Y."/>
            <person name="Li M."/>
            <person name="Yan X."/>
            <person name="He Y."/>
            <person name="Liu Y."/>
            <person name="Wang X."/>
            <person name="Xiang C."/>
            <person name="Varshney R.K."/>
            <person name="Ding H."/>
            <person name="Gao S."/>
            <person name="Zong X."/>
        </authorList>
    </citation>
    <scope>NUCLEOTIDE SEQUENCE [LARGE SCALE GENOMIC DNA]</scope>
    <source>
        <strain evidence="2 3">cv. Zhongwan 6</strain>
    </source>
</reference>
<dbReference type="Gramene" id="Psat04G0247000-T1">
    <property type="protein sequence ID" value="KAI5417857.1"/>
    <property type="gene ID" value="KIW84_042470"/>
</dbReference>
<gene>
    <name evidence="2" type="ORF">KIW84_042470</name>
</gene>
<feature type="region of interest" description="Disordered" evidence="1">
    <location>
        <begin position="1"/>
        <end position="30"/>
    </location>
</feature>
<name>A0A9D4XCT8_PEA</name>
<protein>
    <submittedName>
        <fullName evidence="2">Uncharacterized protein</fullName>
    </submittedName>
</protein>
<proteinExistence type="predicted"/>
<evidence type="ECO:0000313" key="2">
    <source>
        <dbReference type="EMBL" id="KAI5417857.1"/>
    </source>
</evidence>
<keyword evidence="3" id="KW-1185">Reference proteome</keyword>
<feature type="compositionally biased region" description="Acidic residues" evidence="1">
    <location>
        <begin position="1"/>
        <end position="10"/>
    </location>
</feature>